<keyword evidence="2" id="KW-1185">Reference proteome</keyword>
<dbReference type="KEGG" id="lbc:LACBIDRAFT_302502"/>
<protein>
    <submittedName>
        <fullName evidence="1">Predicted protein</fullName>
    </submittedName>
</protein>
<evidence type="ECO:0000313" key="2">
    <source>
        <dbReference type="Proteomes" id="UP000001194"/>
    </source>
</evidence>
<name>B0DHS9_LACBS</name>
<dbReference type="Proteomes" id="UP000001194">
    <property type="component" value="Unassembled WGS sequence"/>
</dbReference>
<dbReference type="EMBL" id="DS547111">
    <property type="protein sequence ID" value="EDR05783.1"/>
    <property type="molecule type" value="Genomic_DNA"/>
</dbReference>
<dbReference type="HOGENOM" id="CLU_2740464_0_0_1"/>
<evidence type="ECO:0000313" key="1">
    <source>
        <dbReference type="EMBL" id="EDR05783.1"/>
    </source>
</evidence>
<accession>B0DHS9</accession>
<sequence>MQTSWFLLLQQAMTTLGCISNLLFHHIISTKIVLICFMKLPIANTSRWPSPGFKIFYSTTQQQLYLRSVRY</sequence>
<dbReference type="AlphaFoldDB" id="B0DHS9"/>
<proteinExistence type="predicted"/>
<reference evidence="1 2" key="1">
    <citation type="journal article" date="2008" name="Nature">
        <title>The genome of Laccaria bicolor provides insights into mycorrhizal symbiosis.</title>
        <authorList>
            <person name="Martin F."/>
            <person name="Aerts A."/>
            <person name="Ahren D."/>
            <person name="Brun A."/>
            <person name="Danchin E.G.J."/>
            <person name="Duchaussoy F."/>
            <person name="Gibon J."/>
            <person name="Kohler A."/>
            <person name="Lindquist E."/>
            <person name="Pereda V."/>
            <person name="Salamov A."/>
            <person name="Shapiro H.J."/>
            <person name="Wuyts J."/>
            <person name="Blaudez D."/>
            <person name="Buee M."/>
            <person name="Brokstein P."/>
            <person name="Canbaeck B."/>
            <person name="Cohen D."/>
            <person name="Courty P.E."/>
            <person name="Coutinho P.M."/>
            <person name="Delaruelle C."/>
            <person name="Detter J.C."/>
            <person name="Deveau A."/>
            <person name="DiFazio S."/>
            <person name="Duplessis S."/>
            <person name="Fraissinet-Tachet L."/>
            <person name="Lucic E."/>
            <person name="Frey-Klett P."/>
            <person name="Fourrey C."/>
            <person name="Feussner I."/>
            <person name="Gay G."/>
            <person name="Grimwood J."/>
            <person name="Hoegger P.J."/>
            <person name="Jain P."/>
            <person name="Kilaru S."/>
            <person name="Labbe J."/>
            <person name="Lin Y.C."/>
            <person name="Legue V."/>
            <person name="Le Tacon F."/>
            <person name="Marmeisse R."/>
            <person name="Melayah D."/>
            <person name="Montanini B."/>
            <person name="Muratet M."/>
            <person name="Nehls U."/>
            <person name="Niculita-Hirzel H."/>
            <person name="Oudot-Le Secq M.P."/>
            <person name="Peter M."/>
            <person name="Quesneville H."/>
            <person name="Rajashekar B."/>
            <person name="Reich M."/>
            <person name="Rouhier N."/>
            <person name="Schmutz J."/>
            <person name="Yin T."/>
            <person name="Chalot M."/>
            <person name="Henrissat B."/>
            <person name="Kuees U."/>
            <person name="Lucas S."/>
            <person name="Van de Peer Y."/>
            <person name="Podila G.K."/>
            <person name="Polle A."/>
            <person name="Pukkila P.J."/>
            <person name="Richardson P.M."/>
            <person name="Rouze P."/>
            <person name="Sanders I.R."/>
            <person name="Stajich J.E."/>
            <person name="Tunlid A."/>
            <person name="Tuskan G."/>
            <person name="Grigoriev I.V."/>
        </authorList>
    </citation>
    <scope>NUCLEOTIDE SEQUENCE [LARGE SCALE GENOMIC DNA]</scope>
    <source>
        <strain evidence="2">S238N-H82 / ATCC MYA-4686</strain>
    </source>
</reference>
<dbReference type="InParanoid" id="B0DHS9"/>
<dbReference type="RefSeq" id="XP_001883459.1">
    <property type="nucleotide sequence ID" value="XM_001883424.1"/>
</dbReference>
<gene>
    <name evidence="1" type="ORF">LACBIDRAFT_302502</name>
</gene>
<dbReference type="GeneID" id="6079186"/>
<organism evidence="2">
    <name type="scientific">Laccaria bicolor (strain S238N-H82 / ATCC MYA-4686)</name>
    <name type="common">Bicoloured deceiver</name>
    <name type="synonym">Laccaria laccata var. bicolor</name>
    <dbReference type="NCBI Taxonomy" id="486041"/>
    <lineage>
        <taxon>Eukaryota</taxon>
        <taxon>Fungi</taxon>
        <taxon>Dikarya</taxon>
        <taxon>Basidiomycota</taxon>
        <taxon>Agaricomycotina</taxon>
        <taxon>Agaricomycetes</taxon>
        <taxon>Agaricomycetidae</taxon>
        <taxon>Agaricales</taxon>
        <taxon>Agaricineae</taxon>
        <taxon>Hydnangiaceae</taxon>
        <taxon>Laccaria</taxon>
    </lineage>
</organism>